<name>A0AAW2X1Q8_9LAMI</name>
<proteinExistence type="predicted"/>
<comment type="caution">
    <text evidence="2">The sequence shown here is derived from an EMBL/GenBank/DDBJ whole genome shotgun (WGS) entry which is preliminary data.</text>
</comment>
<reference evidence="2" key="2">
    <citation type="journal article" date="2024" name="Plant">
        <title>Genomic evolution and insights into agronomic trait innovations of Sesamum species.</title>
        <authorList>
            <person name="Miao H."/>
            <person name="Wang L."/>
            <person name="Qu L."/>
            <person name="Liu H."/>
            <person name="Sun Y."/>
            <person name="Le M."/>
            <person name="Wang Q."/>
            <person name="Wei S."/>
            <person name="Zheng Y."/>
            <person name="Lin W."/>
            <person name="Duan Y."/>
            <person name="Cao H."/>
            <person name="Xiong S."/>
            <person name="Wang X."/>
            <person name="Wei L."/>
            <person name="Li C."/>
            <person name="Ma Q."/>
            <person name="Ju M."/>
            <person name="Zhao R."/>
            <person name="Li G."/>
            <person name="Mu C."/>
            <person name="Tian Q."/>
            <person name="Mei H."/>
            <person name="Zhang T."/>
            <person name="Gao T."/>
            <person name="Zhang H."/>
        </authorList>
    </citation>
    <scope>NUCLEOTIDE SEQUENCE</scope>
    <source>
        <strain evidence="2">KEN1</strain>
    </source>
</reference>
<sequence>MSSSASSSWASTSDGVATRAEVSAATCSRIAAETICWMAPNKAGDNSSVEVSEEVLRRGGSTIGPTTLGGGGVYAKSTGVDPSPAGIGGIPLTTCKAEHCWMSRRPFACLQDCLNFS</sequence>
<organism evidence="2">
    <name type="scientific">Sesamum latifolium</name>
    <dbReference type="NCBI Taxonomy" id="2727402"/>
    <lineage>
        <taxon>Eukaryota</taxon>
        <taxon>Viridiplantae</taxon>
        <taxon>Streptophyta</taxon>
        <taxon>Embryophyta</taxon>
        <taxon>Tracheophyta</taxon>
        <taxon>Spermatophyta</taxon>
        <taxon>Magnoliopsida</taxon>
        <taxon>eudicotyledons</taxon>
        <taxon>Gunneridae</taxon>
        <taxon>Pentapetalae</taxon>
        <taxon>asterids</taxon>
        <taxon>lamiids</taxon>
        <taxon>Lamiales</taxon>
        <taxon>Pedaliaceae</taxon>
        <taxon>Sesamum</taxon>
    </lineage>
</organism>
<evidence type="ECO:0000313" key="2">
    <source>
        <dbReference type="EMBL" id="KAL0447925.1"/>
    </source>
</evidence>
<accession>A0AAW2X1Q8</accession>
<evidence type="ECO:0000256" key="1">
    <source>
        <dbReference type="SAM" id="MobiDB-lite"/>
    </source>
</evidence>
<reference evidence="2" key="1">
    <citation type="submission" date="2020-06" db="EMBL/GenBank/DDBJ databases">
        <authorList>
            <person name="Li T."/>
            <person name="Hu X."/>
            <person name="Zhang T."/>
            <person name="Song X."/>
            <person name="Zhang H."/>
            <person name="Dai N."/>
            <person name="Sheng W."/>
            <person name="Hou X."/>
            <person name="Wei L."/>
        </authorList>
    </citation>
    <scope>NUCLEOTIDE SEQUENCE</scope>
    <source>
        <strain evidence="2">KEN1</strain>
        <tissue evidence="2">Leaf</tissue>
    </source>
</reference>
<dbReference type="AlphaFoldDB" id="A0AAW2X1Q8"/>
<gene>
    <name evidence="2" type="ORF">Slati_1920400</name>
</gene>
<dbReference type="EMBL" id="JACGWN010000006">
    <property type="protein sequence ID" value="KAL0447925.1"/>
    <property type="molecule type" value="Genomic_DNA"/>
</dbReference>
<protein>
    <submittedName>
        <fullName evidence="2">Uncharacterized protein</fullName>
    </submittedName>
</protein>
<feature type="region of interest" description="Disordered" evidence="1">
    <location>
        <begin position="44"/>
        <end position="75"/>
    </location>
</feature>